<dbReference type="GO" id="GO:0019164">
    <property type="term" value="F:pyruvate synthase activity"/>
    <property type="evidence" value="ECO:0007669"/>
    <property type="project" value="UniProtKB-ARBA"/>
</dbReference>
<evidence type="ECO:0000256" key="3">
    <source>
        <dbReference type="ARBA" id="ARBA00023002"/>
    </source>
</evidence>
<dbReference type="GO" id="GO:0006979">
    <property type="term" value="P:response to oxidative stress"/>
    <property type="evidence" value="ECO:0007669"/>
    <property type="project" value="TreeGrafter"/>
</dbReference>
<dbReference type="CDD" id="cd07034">
    <property type="entry name" value="TPP_PYR_PFOR_IOR-alpha_like"/>
    <property type="match status" value="1"/>
</dbReference>
<dbReference type="SUPFAM" id="SSF52922">
    <property type="entry name" value="TK C-terminal domain-like"/>
    <property type="match status" value="1"/>
</dbReference>
<reference evidence="8" key="1">
    <citation type="journal article" date="2008" name="J. Bacteriol.">
        <title>Genome sequence of Thermofilum pendens reveals an exceptional loss of biosynthetic pathways without genome reduction.</title>
        <authorList>
            <person name="Anderson I."/>
            <person name="Rodriguez J."/>
            <person name="Susanti D."/>
            <person name="Porat I."/>
            <person name="Reich C."/>
            <person name="Ulrich L.E."/>
            <person name="Elkins J.G."/>
            <person name="Mavromatis K."/>
            <person name="Lykidis A."/>
            <person name="Kim E."/>
            <person name="Thompson L.S."/>
            <person name="Nolan M."/>
            <person name="Land M."/>
            <person name="Copeland A."/>
            <person name="Lapidus A."/>
            <person name="Lucas S."/>
            <person name="Detter C."/>
            <person name="Zhulin I.B."/>
            <person name="Olsen G.J."/>
            <person name="Whitman W."/>
            <person name="Mukhopadhyay B."/>
            <person name="Bristow J."/>
            <person name="Kyrpides N."/>
        </authorList>
    </citation>
    <scope>NUCLEOTIDE SEQUENCE [LARGE SCALE GENOMIC DNA]</scope>
    <source>
        <strain evidence="8">DSM 2475 / Hrk 5</strain>
    </source>
</reference>
<dbReference type="STRING" id="368408.Tpen_1456"/>
<dbReference type="SUPFAM" id="SSF53323">
    <property type="entry name" value="Pyruvate-ferredoxin oxidoreductase, PFOR, domain III"/>
    <property type="match status" value="1"/>
</dbReference>
<dbReference type="Gene3D" id="3.40.50.970">
    <property type="match status" value="1"/>
</dbReference>
<evidence type="ECO:0000256" key="4">
    <source>
        <dbReference type="ARBA" id="ARBA00048893"/>
    </source>
</evidence>
<dbReference type="Gene3D" id="3.40.920.10">
    <property type="entry name" value="Pyruvate-ferredoxin oxidoreductase, PFOR, domain III"/>
    <property type="match status" value="1"/>
</dbReference>
<evidence type="ECO:0000313" key="8">
    <source>
        <dbReference type="Proteomes" id="UP000000641"/>
    </source>
</evidence>
<dbReference type="PANTHER" id="PTHR32154">
    <property type="entry name" value="PYRUVATE-FLAVODOXIN OXIDOREDUCTASE-RELATED"/>
    <property type="match status" value="1"/>
</dbReference>
<proteinExistence type="predicted"/>
<dbReference type="EMBL" id="CP000505">
    <property type="protein sequence ID" value="ABL78853.1"/>
    <property type="molecule type" value="Genomic_DNA"/>
</dbReference>
<gene>
    <name evidence="7" type="ordered locus">Tpen_1456</name>
</gene>
<feature type="domain" description="Pyruvate flavodoxin/ferredoxin oxidoreductase pyrimidine binding" evidence="6">
    <location>
        <begin position="196"/>
        <end position="420"/>
    </location>
</feature>
<accession>A1S073</accession>
<dbReference type="EnsemblBacteria" id="ABL78853">
    <property type="protein sequence ID" value="ABL78853"/>
    <property type="gene ID" value="Tpen_1456"/>
</dbReference>
<organism evidence="7 8">
    <name type="scientific">Thermofilum pendens (strain DSM 2475 / Hrk 5)</name>
    <dbReference type="NCBI Taxonomy" id="368408"/>
    <lineage>
        <taxon>Archaea</taxon>
        <taxon>Thermoproteota</taxon>
        <taxon>Thermoprotei</taxon>
        <taxon>Thermofilales</taxon>
        <taxon>Thermofilaceae</taxon>
        <taxon>Thermofilum</taxon>
    </lineage>
</organism>
<dbReference type="Gene3D" id="3.40.50.920">
    <property type="match status" value="1"/>
</dbReference>
<keyword evidence="7" id="KW-0670">Pyruvate</keyword>
<dbReference type="Pfam" id="PF01558">
    <property type="entry name" value="POR"/>
    <property type="match status" value="1"/>
</dbReference>
<dbReference type="Proteomes" id="UP000000641">
    <property type="component" value="Chromosome"/>
</dbReference>
<name>A1S073_THEPD</name>
<comment type="subunit">
    <text evidence="1">Heterodimer composed of an alpha and a beta subunit.</text>
</comment>
<dbReference type="InterPro" id="IPR002869">
    <property type="entry name" value="Pyrv_flavodox_OxRed_cen"/>
</dbReference>
<dbReference type="GO" id="GO:0018491">
    <property type="term" value="F:2-oxobutyrate synthase activity"/>
    <property type="evidence" value="ECO:0007669"/>
    <property type="project" value="UniProtKB-ARBA"/>
</dbReference>
<dbReference type="Pfam" id="PF01855">
    <property type="entry name" value="POR_N"/>
    <property type="match status" value="1"/>
</dbReference>
<dbReference type="OrthoDB" id="31112at2157"/>
<dbReference type="NCBIfam" id="TIGR03710">
    <property type="entry name" value="OAFO_sf"/>
    <property type="match status" value="1"/>
</dbReference>
<dbReference type="InterPro" id="IPR050722">
    <property type="entry name" value="Pyruvate:ferred/Flavod_OxRd"/>
</dbReference>
<dbReference type="EC" id="1.2.7.11" evidence="2"/>
<dbReference type="HOGENOM" id="CLU_017038_1_0_2"/>
<dbReference type="SUPFAM" id="SSF52518">
    <property type="entry name" value="Thiamin diphosphate-binding fold (THDP-binding)"/>
    <property type="match status" value="1"/>
</dbReference>
<dbReference type="InterPro" id="IPR009014">
    <property type="entry name" value="Transketo_C/PFOR_II"/>
</dbReference>
<keyword evidence="3" id="KW-0560">Oxidoreductase</keyword>
<sequence>MVEELSVLIGGQAGDGIRQTGVIIANLFNKMGYWTFVYDDYQSLIRGGHNFAIVRASRRKVQAHRDRVEILVALNQESVEKHSWRLGERSLVVFDSGSVKAEGLGIPMAEMAKRRGLPLIMRNSVAVGALASMLGVEFSLVESVVRRAISRNVEENLELAREGYASTGKYAGMFKLDVLGSPPGYLVTGNEALSLGAVKAGMKLYVAYPMTPSSSILHYLAANEDKFGIVVIHPENEIAVIGIAEGAAYAGARVAVGTSGGGFALMVEHLSLAGQAEIPVVIFLAQRPGPATGVPTYTEQGDLFFAIFAGHGEFPRVVLAPGDADEAFQLSGEAMNLAWKFQVPVIVLSDKHLSESVYTAIVDEGSVKVEQEKLWDGTGEYKRYLFTEDGVSPLAFPGTPGAIVKANSYEHDEYGLTTEDPVLVARGHEKRLRKMKAIESELREKPCVKTYGNEGSETVLVTWGSTKGVVVEVAERLGLYVVQPLCLYPLPTWELKKLIDPGRRIVSVEVNSTGQLATWLSYNGFRVDGRILKYNGRPFSVEELEERLLRGGAA</sequence>
<comment type="catalytic activity">
    <reaction evidence="4">
        <text>a 2-oxocarboxylate + 2 oxidized [2Fe-2S]-[ferredoxin] + CoA = an acyl-CoA + 2 reduced [2Fe-2S]-[ferredoxin] + CO2 + H(+)</text>
        <dbReference type="Rhea" id="RHEA:42316"/>
        <dbReference type="Rhea" id="RHEA-COMP:10000"/>
        <dbReference type="Rhea" id="RHEA-COMP:10001"/>
        <dbReference type="ChEBI" id="CHEBI:15378"/>
        <dbReference type="ChEBI" id="CHEBI:16526"/>
        <dbReference type="ChEBI" id="CHEBI:33737"/>
        <dbReference type="ChEBI" id="CHEBI:33738"/>
        <dbReference type="ChEBI" id="CHEBI:35179"/>
        <dbReference type="ChEBI" id="CHEBI:57287"/>
        <dbReference type="ChEBI" id="CHEBI:58342"/>
        <dbReference type="EC" id="1.2.7.11"/>
    </reaction>
</comment>
<evidence type="ECO:0000256" key="2">
    <source>
        <dbReference type="ARBA" id="ARBA00012691"/>
    </source>
</evidence>
<dbReference type="InterPro" id="IPR029061">
    <property type="entry name" value="THDP-binding"/>
</dbReference>
<evidence type="ECO:0000313" key="7">
    <source>
        <dbReference type="EMBL" id="ABL78853.1"/>
    </source>
</evidence>
<dbReference type="AlphaFoldDB" id="A1S073"/>
<feature type="domain" description="Pyruvate/ketoisovalerate oxidoreductase catalytic" evidence="5">
    <location>
        <begin position="13"/>
        <end position="165"/>
    </location>
</feature>
<dbReference type="InterPro" id="IPR019752">
    <property type="entry name" value="Pyrv/ketoisovalerate_OxRed_cat"/>
</dbReference>
<dbReference type="PANTHER" id="PTHR32154:SF20">
    <property type="entry name" value="2-OXOGLUTARATE OXIDOREDUCTASE SUBUNIT KORA"/>
    <property type="match status" value="1"/>
</dbReference>
<dbReference type="InterPro" id="IPR002880">
    <property type="entry name" value="Pyrv_Fd/Flavodoxin_OxRdtase_N"/>
</dbReference>
<dbReference type="eggNOG" id="arCOG01606">
    <property type="taxonomic scope" value="Archaea"/>
</dbReference>
<dbReference type="InterPro" id="IPR022367">
    <property type="entry name" value="2-oxoacid/accept_OxRdtase_asu"/>
</dbReference>
<dbReference type="RefSeq" id="WP_011753118.1">
    <property type="nucleotide sequence ID" value="NC_008698.1"/>
</dbReference>
<evidence type="ECO:0000259" key="5">
    <source>
        <dbReference type="Pfam" id="PF01558"/>
    </source>
</evidence>
<dbReference type="KEGG" id="tpe:Tpen_1456"/>
<dbReference type="GeneID" id="4600582"/>
<protein>
    <recommendedName>
        <fullName evidence="2">2-oxoacid oxidoreductase (ferredoxin)</fullName>
        <ecNumber evidence="2">1.2.7.11</ecNumber>
    </recommendedName>
</protein>
<evidence type="ECO:0000256" key="1">
    <source>
        <dbReference type="ARBA" id="ARBA00011631"/>
    </source>
</evidence>
<keyword evidence="8" id="KW-1185">Reference proteome</keyword>
<evidence type="ECO:0000259" key="6">
    <source>
        <dbReference type="Pfam" id="PF01855"/>
    </source>
</evidence>